<keyword evidence="3" id="KW-1185">Reference proteome</keyword>
<reference evidence="2 3" key="1">
    <citation type="journal article" date="2024" name="Plant J.">
        <title>Genome sequences and population genomics reveal climatic adaptation and genomic divergence between two closely related sweetgum species.</title>
        <authorList>
            <person name="Xu W.Q."/>
            <person name="Ren C.Q."/>
            <person name="Zhang X.Y."/>
            <person name="Comes H.P."/>
            <person name="Liu X.H."/>
            <person name="Li Y.G."/>
            <person name="Kettle C.J."/>
            <person name="Jalonen R."/>
            <person name="Gaisberger H."/>
            <person name="Ma Y.Z."/>
            <person name="Qiu Y.X."/>
        </authorList>
    </citation>
    <scope>NUCLEOTIDE SEQUENCE [LARGE SCALE GENOMIC DNA]</scope>
    <source>
        <strain evidence="2">Hangzhou</strain>
    </source>
</reference>
<dbReference type="InterPro" id="IPR056440">
    <property type="entry name" value="Zn-ribbon_GIR1"/>
</dbReference>
<comment type="caution">
    <text evidence="2">The sequence shown here is derived from an EMBL/GenBank/DDBJ whole genome shotgun (WGS) entry which is preliminary data.</text>
</comment>
<protein>
    <recommendedName>
        <fullName evidence="1">GIR1-like zinc ribbon domain-containing protein</fullName>
    </recommendedName>
</protein>
<dbReference type="Pfam" id="PF24747">
    <property type="entry name" value="Zn-ribbon_GIR1"/>
    <property type="match status" value="1"/>
</dbReference>
<accession>A0AAP0RRB5</accession>
<dbReference type="InterPro" id="IPR055281">
    <property type="entry name" value="GIR1-2/SIED1"/>
</dbReference>
<feature type="domain" description="GIR1-like zinc ribbon" evidence="1">
    <location>
        <begin position="165"/>
        <end position="198"/>
    </location>
</feature>
<evidence type="ECO:0000313" key="2">
    <source>
        <dbReference type="EMBL" id="KAK9283113.1"/>
    </source>
</evidence>
<name>A0AAP0RRB5_LIQFO</name>
<evidence type="ECO:0000313" key="3">
    <source>
        <dbReference type="Proteomes" id="UP001415857"/>
    </source>
</evidence>
<gene>
    <name evidence="2" type="ORF">L1049_011344</name>
</gene>
<evidence type="ECO:0000259" key="1">
    <source>
        <dbReference type="Pfam" id="PF24747"/>
    </source>
</evidence>
<dbReference type="PANTHER" id="PTHR33177">
    <property type="entry name" value="PUTATIVE-RELATED"/>
    <property type="match status" value="1"/>
</dbReference>
<dbReference type="Proteomes" id="UP001415857">
    <property type="component" value="Unassembled WGS sequence"/>
</dbReference>
<dbReference type="EMBL" id="JBBPBK010000006">
    <property type="protein sequence ID" value="KAK9283113.1"/>
    <property type="molecule type" value="Genomic_DNA"/>
</dbReference>
<dbReference type="AlphaFoldDB" id="A0AAP0RRB5"/>
<organism evidence="2 3">
    <name type="scientific">Liquidambar formosana</name>
    <name type="common">Formosan gum</name>
    <dbReference type="NCBI Taxonomy" id="63359"/>
    <lineage>
        <taxon>Eukaryota</taxon>
        <taxon>Viridiplantae</taxon>
        <taxon>Streptophyta</taxon>
        <taxon>Embryophyta</taxon>
        <taxon>Tracheophyta</taxon>
        <taxon>Spermatophyta</taxon>
        <taxon>Magnoliopsida</taxon>
        <taxon>eudicotyledons</taxon>
        <taxon>Gunneridae</taxon>
        <taxon>Pentapetalae</taxon>
        <taxon>Saxifragales</taxon>
        <taxon>Altingiaceae</taxon>
        <taxon>Liquidambar</taxon>
    </lineage>
</organism>
<sequence>MASYSQKQQEGYAADGEANGGVAKIGSNGGVGDCDLGLSLDNLHQEFLISIDLNCPVADLTLSEFDDNPHLPLDSLNISENKDEPRCLMRDAKKKCLMDVAMDDGGKILDFDLNLKLSPPRLNDPKDDSVNGSSSSLSSFQSSCMSLDLNINEPPQDIDLPEMSSLIVMGCTRCLMYVMVPKMEPQCPKCKSDVLLDIFRESPAKKTEKSSA</sequence>
<proteinExistence type="predicted"/>
<dbReference type="PANTHER" id="PTHR33177:SF77">
    <property type="entry name" value="LITAF DOMAIN-CONTAINING PROTEIN"/>
    <property type="match status" value="1"/>
</dbReference>